<dbReference type="Gene3D" id="3.40.50.150">
    <property type="entry name" value="Vaccinia Virus protein VP39"/>
    <property type="match status" value="1"/>
</dbReference>
<accession>A0A4D6YN73</accession>
<name>A0A4D6YN73_9GAMM</name>
<keyword evidence="4 7" id="KW-0808">Transferase</keyword>
<evidence type="ECO:0000256" key="7">
    <source>
        <dbReference type="HAMAP-Rule" id="MF_01057"/>
    </source>
</evidence>
<dbReference type="Proteomes" id="UP000298603">
    <property type="component" value="Chromosome"/>
</dbReference>
<keyword evidence="3 7" id="KW-0489">Methyltransferase</keyword>
<dbReference type="Pfam" id="PF02390">
    <property type="entry name" value="Methyltransf_4"/>
    <property type="match status" value="1"/>
</dbReference>
<protein>
    <recommendedName>
        <fullName evidence="7">tRNA (guanine-N(7)-)-methyltransferase</fullName>
        <ecNumber evidence="7">2.1.1.33</ecNumber>
    </recommendedName>
    <alternativeName>
        <fullName evidence="7">tRNA (guanine(46)-N(7))-methyltransferase</fullName>
    </alternativeName>
    <alternativeName>
        <fullName evidence="7">tRNA(m7G46)-methyltransferase</fullName>
    </alternativeName>
</protein>
<dbReference type="InterPro" id="IPR029063">
    <property type="entry name" value="SAM-dependent_MTases_sf"/>
</dbReference>
<dbReference type="AlphaFoldDB" id="A0A4D6YN73"/>
<evidence type="ECO:0000313" key="8">
    <source>
        <dbReference type="EMBL" id="QCI27358.1"/>
    </source>
</evidence>
<comment type="pathway">
    <text evidence="7">tRNA modification; N(7)-methylguanine-tRNA biosynthesis.</text>
</comment>
<evidence type="ECO:0000256" key="1">
    <source>
        <dbReference type="ARBA" id="ARBA00000142"/>
    </source>
</evidence>
<feature type="binding site" evidence="7">
    <location>
        <position position="74"/>
    </location>
    <ligand>
        <name>S-adenosyl-L-methionine</name>
        <dbReference type="ChEBI" id="CHEBI:59789"/>
    </ligand>
</feature>
<dbReference type="RefSeq" id="WP_158349652.1">
    <property type="nucleotide sequence ID" value="NZ_CP032996.1"/>
</dbReference>
<feature type="binding site" evidence="7">
    <location>
        <position position="151"/>
    </location>
    <ligand>
        <name>S-adenosyl-L-methionine</name>
        <dbReference type="ChEBI" id="CHEBI:59789"/>
    </ligand>
</feature>
<gene>
    <name evidence="7 8" type="primary">trmB</name>
    <name evidence="8" type="ORF">D9V81_01935</name>
</gene>
<comment type="function">
    <text evidence="2 7">Catalyzes the formation of N(7)-methylguanine at position 46 (m7G46) in tRNA.</text>
</comment>
<dbReference type="UniPathway" id="UPA00989"/>
<evidence type="ECO:0000256" key="6">
    <source>
        <dbReference type="ARBA" id="ARBA00022694"/>
    </source>
</evidence>
<evidence type="ECO:0000313" key="9">
    <source>
        <dbReference type="Proteomes" id="UP000298603"/>
    </source>
</evidence>
<comment type="catalytic activity">
    <reaction evidence="1 7">
        <text>guanosine(46) in tRNA + S-adenosyl-L-methionine = N(7)-methylguanosine(46) in tRNA + S-adenosyl-L-homocysteine</text>
        <dbReference type="Rhea" id="RHEA:42708"/>
        <dbReference type="Rhea" id="RHEA-COMP:10188"/>
        <dbReference type="Rhea" id="RHEA-COMP:10189"/>
        <dbReference type="ChEBI" id="CHEBI:57856"/>
        <dbReference type="ChEBI" id="CHEBI:59789"/>
        <dbReference type="ChEBI" id="CHEBI:74269"/>
        <dbReference type="ChEBI" id="CHEBI:74480"/>
        <dbReference type="EC" id="2.1.1.33"/>
    </reaction>
</comment>
<dbReference type="GO" id="GO:0008176">
    <property type="term" value="F:tRNA (guanine(46)-N7)-methyltransferase activity"/>
    <property type="evidence" value="ECO:0007669"/>
    <property type="project" value="UniProtKB-UniRule"/>
</dbReference>
<dbReference type="NCBIfam" id="TIGR00091">
    <property type="entry name" value="tRNA (guanosine(46)-N7)-methyltransferase TrmB"/>
    <property type="match status" value="1"/>
</dbReference>
<feature type="binding site" evidence="7">
    <location>
        <position position="155"/>
    </location>
    <ligand>
        <name>substrate</name>
    </ligand>
</feature>
<evidence type="ECO:0000256" key="5">
    <source>
        <dbReference type="ARBA" id="ARBA00022691"/>
    </source>
</evidence>
<dbReference type="PROSITE" id="PS51625">
    <property type="entry name" value="SAM_MT_TRMB"/>
    <property type="match status" value="1"/>
</dbReference>
<evidence type="ECO:0000256" key="4">
    <source>
        <dbReference type="ARBA" id="ARBA00022679"/>
    </source>
</evidence>
<dbReference type="GO" id="GO:0043527">
    <property type="term" value="C:tRNA methyltransferase complex"/>
    <property type="evidence" value="ECO:0007669"/>
    <property type="project" value="TreeGrafter"/>
</dbReference>
<comment type="subunit">
    <text evidence="7">Monomer.</text>
</comment>
<reference evidence="8 9" key="1">
    <citation type="submission" date="2018-10" db="EMBL/GenBank/DDBJ databases">
        <title>Comparative functional genomics of the obligate endosymbiont Buchnera aphidicola.</title>
        <authorList>
            <person name="Chong R.A."/>
        </authorList>
    </citation>
    <scope>NUCLEOTIDE SEQUENCE [LARGE SCALE GENOMIC DNA]</scope>
    <source>
        <strain evidence="8 9">Tma</strain>
    </source>
</reference>
<evidence type="ECO:0000256" key="3">
    <source>
        <dbReference type="ARBA" id="ARBA00022603"/>
    </source>
</evidence>
<dbReference type="PANTHER" id="PTHR23417:SF14">
    <property type="entry name" value="PENTACOTRIPEPTIDE-REPEAT REGION OF PRORP DOMAIN-CONTAINING PROTEIN"/>
    <property type="match status" value="1"/>
</dbReference>
<dbReference type="EC" id="2.1.1.33" evidence="7"/>
<proteinExistence type="inferred from homology"/>
<dbReference type="HAMAP" id="MF_01057">
    <property type="entry name" value="tRNA_methyltr_TrmB"/>
    <property type="match status" value="1"/>
</dbReference>
<dbReference type="SUPFAM" id="SSF53335">
    <property type="entry name" value="S-adenosyl-L-methionine-dependent methyltransferases"/>
    <property type="match status" value="1"/>
</dbReference>
<keyword evidence="9" id="KW-1185">Reference proteome</keyword>
<sequence length="246" mass="29595">MKNIITNNVIIPQYNKQGIFLRRVRSFTCRNRPIKKNMINILKNYWPYFGLNFENRFINLNNVFNKKNSPIILEIGFGNGENLLYNALHYKKYNILGIEVYIPGISNIFNKIHHSKIHIDNLKIILHDATEVLKFMIQDNTIQIIQLFFPDPWPKKKHHKRRILNIEFIKLISKKLINNGILHIITDCKLYNEYIINNINIIKNFINLSDHFYYFISSNLKKMTYFEKKARLYKKNIFNLIFQCRK</sequence>
<comment type="caution">
    <text evidence="7">Lacks conserved residue(s) required for the propagation of feature annotation.</text>
</comment>
<feature type="binding site" evidence="7">
    <location>
        <position position="99"/>
    </location>
    <ligand>
        <name>S-adenosyl-L-methionine</name>
        <dbReference type="ChEBI" id="CHEBI:59789"/>
    </ligand>
</feature>
<comment type="similarity">
    <text evidence="7">Belongs to the class I-like SAM-binding methyltransferase superfamily. TrmB family.</text>
</comment>
<feature type="binding site" evidence="7">
    <location>
        <position position="187"/>
    </location>
    <ligand>
        <name>substrate</name>
    </ligand>
</feature>
<dbReference type="PANTHER" id="PTHR23417">
    <property type="entry name" value="3-DEOXY-D-MANNO-OCTULOSONIC-ACID TRANSFERASE/TRNA GUANINE-N 7 - -METHYLTRANSFERASE"/>
    <property type="match status" value="1"/>
</dbReference>
<dbReference type="InterPro" id="IPR003358">
    <property type="entry name" value="tRNA_(Gua-N-7)_MeTrfase_Trmb"/>
</dbReference>
<organism evidence="8 9">
    <name type="scientific">Buchnera aphidicola</name>
    <name type="common">Therioaphis trifolii</name>
    <dbReference type="NCBI Taxonomy" id="1241884"/>
    <lineage>
        <taxon>Bacteria</taxon>
        <taxon>Pseudomonadati</taxon>
        <taxon>Pseudomonadota</taxon>
        <taxon>Gammaproteobacteria</taxon>
        <taxon>Enterobacterales</taxon>
        <taxon>Erwiniaceae</taxon>
        <taxon>Buchnera</taxon>
    </lineage>
</organism>
<dbReference type="InterPro" id="IPR055361">
    <property type="entry name" value="tRNA_methyltr_TrmB_bact"/>
</dbReference>
<feature type="binding site" evidence="7">
    <location>
        <begin position="224"/>
        <end position="227"/>
    </location>
    <ligand>
        <name>substrate</name>
    </ligand>
</feature>
<feature type="binding site" evidence="7">
    <location>
        <position position="128"/>
    </location>
    <ligand>
        <name>S-adenosyl-L-methionine</name>
        <dbReference type="ChEBI" id="CHEBI:59789"/>
    </ligand>
</feature>
<dbReference type="EMBL" id="CP032996">
    <property type="protein sequence ID" value="QCI27358.1"/>
    <property type="molecule type" value="Genomic_DNA"/>
</dbReference>
<keyword evidence="5 7" id="KW-0949">S-adenosyl-L-methionine</keyword>
<keyword evidence="6 7" id="KW-0819">tRNA processing</keyword>
<evidence type="ECO:0000256" key="2">
    <source>
        <dbReference type="ARBA" id="ARBA00003015"/>
    </source>
</evidence>
<dbReference type="OrthoDB" id="9802090at2"/>